<dbReference type="InterPro" id="IPR032288">
    <property type="entry name" value="Metallophos_C"/>
</dbReference>
<dbReference type="AlphaFoldDB" id="A0A2T0U5F8"/>
<dbReference type="RefSeq" id="WP_106292663.1">
    <property type="nucleotide sequence ID" value="NZ_PVTH01000004.1"/>
</dbReference>
<feature type="domain" description="Calcineurin-like phosphoesterase C-terminal" evidence="3">
    <location>
        <begin position="346"/>
        <end position="512"/>
    </location>
</feature>
<dbReference type="InterPro" id="IPR029052">
    <property type="entry name" value="Metallo-depent_PP-like"/>
</dbReference>
<comment type="caution">
    <text evidence="5">The sequence shown here is derived from an EMBL/GenBank/DDBJ whole genome shotgun (WGS) entry which is preliminary data.</text>
</comment>
<name>A0A2T0U5F8_9SPHI</name>
<proteinExistence type="predicted"/>
<feature type="signal peptide" evidence="1">
    <location>
        <begin position="1"/>
        <end position="19"/>
    </location>
</feature>
<organism evidence="5 6">
    <name type="scientific">Arcticibacter pallidicorallinus</name>
    <dbReference type="NCBI Taxonomy" id="1259464"/>
    <lineage>
        <taxon>Bacteria</taxon>
        <taxon>Pseudomonadati</taxon>
        <taxon>Bacteroidota</taxon>
        <taxon>Sphingobacteriia</taxon>
        <taxon>Sphingobacteriales</taxon>
        <taxon>Sphingobacteriaceae</taxon>
        <taxon>Arcticibacter</taxon>
    </lineage>
</organism>
<sequence>MRRIYLVTAGLLLSTVLLAQNTVRGYVYADINANRKQERNEKGIGAVAVTNGREVVLTDKKGYYELPLNNDQIISVIKPTGYKVPVNEDNLPQFFYNHKPAGSPRLKYKGVPPTGALPKSVDFPLSPSKEDPNFTALVFGDPQPYTLQEVDYFDKGVVVEVANIRNVAFGLSMGDLVGNDPELFSPYTKAIKKIGIPWYNLMGNHDINFDVTEDELSDESYEAHFGPANYAFNYGNVHFIVLDDILYPDPRDGKSYWGGLRKDQLEFVANDLKHVNKDKLVVLAFHIPLGEAGNDEGFREQDRIALFELLSDFPHTLSLSAHTHNQKQLFFTEKDGWKQEKAHHHYNVGTTSGNWYSGELNELGVPVSTMSDGTPKGYAFINFKGNQYDVDYKVAGKAKDYQIEISAPKVIEHDKKTSAAIYANFFMGSAKDDVRFRVDNGEWNKMTYVEEYDPGFLDVLHKFDHTENLLDGKRPSAPSTSKHLWKAPIPFKLAPGEHVIEVKATDMFGKSYIQRSSYKIVKK</sequence>
<reference evidence="5 6" key="1">
    <citation type="submission" date="2018-03" db="EMBL/GenBank/DDBJ databases">
        <title>Genomic Encyclopedia of Type Strains, Phase III (KMG-III): the genomes of soil and plant-associated and newly described type strains.</title>
        <authorList>
            <person name="Whitman W."/>
        </authorList>
    </citation>
    <scope>NUCLEOTIDE SEQUENCE [LARGE SCALE GENOMIC DNA]</scope>
    <source>
        <strain evidence="5 6">CGMCC 1.9313</strain>
    </source>
</reference>
<gene>
    <name evidence="5" type="ORF">B0I27_10486</name>
</gene>
<dbReference type="SUPFAM" id="SSF56300">
    <property type="entry name" value="Metallo-dependent phosphatases"/>
    <property type="match status" value="1"/>
</dbReference>
<evidence type="ECO:0000313" key="6">
    <source>
        <dbReference type="Proteomes" id="UP000238034"/>
    </source>
</evidence>
<evidence type="ECO:0000259" key="4">
    <source>
        <dbReference type="Pfam" id="PF16371"/>
    </source>
</evidence>
<feature type="domain" description="Calcineurin-like phosphoesterase" evidence="2">
    <location>
        <begin position="137"/>
        <end position="325"/>
    </location>
</feature>
<dbReference type="InterPro" id="IPR004843">
    <property type="entry name" value="Calcineurin-like_PHP"/>
</dbReference>
<dbReference type="Pfam" id="PF16370">
    <property type="entry name" value="MetallophosC"/>
    <property type="match status" value="1"/>
</dbReference>
<keyword evidence="1" id="KW-0732">Signal</keyword>
<dbReference type="EMBL" id="PVTH01000004">
    <property type="protein sequence ID" value="PRY53078.1"/>
    <property type="molecule type" value="Genomic_DNA"/>
</dbReference>
<dbReference type="Gene3D" id="3.60.21.10">
    <property type="match status" value="1"/>
</dbReference>
<dbReference type="PANTHER" id="PTHR43143:SF6">
    <property type="entry name" value="BLL3016 PROTEIN"/>
    <property type="match status" value="1"/>
</dbReference>
<dbReference type="Proteomes" id="UP000238034">
    <property type="component" value="Unassembled WGS sequence"/>
</dbReference>
<dbReference type="Pfam" id="PF16371">
    <property type="entry name" value="MetallophosN"/>
    <property type="match status" value="1"/>
</dbReference>
<evidence type="ECO:0000259" key="3">
    <source>
        <dbReference type="Pfam" id="PF16370"/>
    </source>
</evidence>
<feature type="domain" description="Calcineurin-like phosphoesterase N-terminal" evidence="4">
    <location>
        <begin position="39"/>
        <end position="102"/>
    </location>
</feature>
<evidence type="ECO:0000259" key="2">
    <source>
        <dbReference type="Pfam" id="PF00149"/>
    </source>
</evidence>
<dbReference type="Pfam" id="PF00149">
    <property type="entry name" value="Metallophos"/>
    <property type="match status" value="1"/>
</dbReference>
<dbReference type="GO" id="GO:0016787">
    <property type="term" value="F:hydrolase activity"/>
    <property type="evidence" value="ECO:0007669"/>
    <property type="project" value="InterPro"/>
</dbReference>
<evidence type="ECO:0000256" key="1">
    <source>
        <dbReference type="SAM" id="SignalP"/>
    </source>
</evidence>
<protein>
    <submittedName>
        <fullName evidence="5">Calcineurin-like phosphoesterase family protein</fullName>
    </submittedName>
</protein>
<keyword evidence="6" id="KW-1185">Reference proteome</keyword>
<accession>A0A2T0U5F8</accession>
<dbReference type="OrthoDB" id="1776264at2"/>
<evidence type="ECO:0000313" key="5">
    <source>
        <dbReference type="EMBL" id="PRY53078.1"/>
    </source>
</evidence>
<dbReference type="PANTHER" id="PTHR43143">
    <property type="entry name" value="METALLOPHOSPHOESTERASE, CALCINEURIN SUPERFAMILY"/>
    <property type="match status" value="1"/>
</dbReference>
<dbReference type="InterPro" id="IPR051918">
    <property type="entry name" value="STPP_CPPED1"/>
</dbReference>
<feature type="chain" id="PRO_5015573650" evidence="1">
    <location>
        <begin position="20"/>
        <end position="523"/>
    </location>
</feature>
<dbReference type="InterPro" id="IPR032285">
    <property type="entry name" value="Metallophos_N"/>
</dbReference>